<name>A0AAD7AIK6_9AGAR</name>
<evidence type="ECO:0000313" key="2">
    <source>
        <dbReference type="EMBL" id="KAJ7359748.1"/>
    </source>
</evidence>
<evidence type="ECO:0000313" key="3">
    <source>
        <dbReference type="Proteomes" id="UP001218218"/>
    </source>
</evidence>
<feature type="compositionally biased region" description="Basic residues" evidence="1">
    <location>
        <begin position="247"/>
        <end position="257"/>
    </location>
</feature>
<comment type="caution">
    <text evidence="2">The sequence shown here is derived from an EMBL/GenBank/DDBJ whole genome shotgun (WGS) entry which is preliminary data.</text>
</comment>
<proteinExistence type="predicted"/>
<feature type="region of interest" description="Disordered" evidence="1">
    <location>
        <begin position="241"/>
        <end position="267"/>
    </location>
</feature>
<organism evidence="2 3">
    <name type="scientific">Mycena albidolilacea</name>
    <dbReference type="NCBI Taxonomy" id="1033008"/>
    <lineage>
        <taxon>Eukaryota</taxon>
        <taxon>Fungi</taxon>
        <taxon>Dikarya</taxon>
        <taxon>Basidiomycota</taxon>
        <taxon>Agaricomycotina</taxon>
        <taxon>Agaricomycetes</taxon>
        <taxon>Agaricomycetidae</taxon>
        <taxon>Agaricales</taxon>
        <taxon>Marasmiineae</taxon>
        <taxon>Mycenaceae</taxon>
        <taxon>Mycena</taxon>
    </lineage>
</organism>
<feature type="region of interest" description="Disordered" evidence="1">
    <location>
        <begin position="191"/>
        <end position="227"/>
    </location>
</feature>
<feature type="compositionally biased region" description="Basic and acidic residues" evidence="1">
    <location>
        <begin position="191"/>
        <end position="202"/>
    </location>
</feature>
<keyword evidence="3" id="KW-1185">Reference proteome</keyword>
<dbReference type="AlphaFoldDB" id="A0AAD7AIK6"/>
<evidence type="ECO:0000256" key="1">
    <source>
        <dbReference type="SAM" id="MobiDB-lite"/>
    </source>
</evidence>
<gene>
    <name evidence="2" type="ORF">DFH08DRAFT_846907</name>
</gene>
<dbReference type="EMBL" id="JARIHO010000006">
    <property type="protein sequence ID" value="KAJ7359748.1"/>
    <property type="molecule type" value="Genomic_DNA"/>
</dbReference>
<dbReference type="Proteomes" id="UP001218218">
    <property type="component" value="Unassembled WGS sequence"/>
</dbReference>
<sequence length="267" mass="29727">MKRLVKHIDTSSPSVHLFLRKKYMVLATVAPLPCPLWCPPACAEAHTHTRLYSTDVTASAPLVAHDAPADMHPATHPTPALIHTAPRIRYIHQPASASSFYADARRSSARIAQVRAPLRPDSDTHSQMFHTARGMAPAFRYRWTPQLARIALHCPLAYGQFLHAATRLTSLARPRPRYLDTLGLHPATHDIHTSRRRTDTTERSSTCRSSRCQPRSISLAGPAAHSHPRWPGAFAHRLDDGMTSHGARSHLAHRRRSVQMGPLPRPC</sequence>
<reference evidence="2" key="1">
    <citation type="submission" date="2023-03" db="EMBL/GenBank/DDBJ databases">
        <title>Massive genome expansion in bonnet fungi (Mycena s.s.) driven by repeated elements and novel gene families across ecological guilds.</title>
        <authorList>
            <consortium name="Lawrence Berkeley National Laboratory"/>
            <person name="Harder C.B."/>
            <person name="Miyauchi S."/>
            <person name="Viragh M."/>
            <person name="Kuo A."/>
            <person name="Thoen E."/>
            <person name="Andreopoulos B."/>
            <person name="Lu D."/>
            <person name="Skrede I."/>
            <person name="Drula E."/>
            <person name="Henrissat B."/>
            <person name="Morin E."/>
            <person name="Kohler A."/>
            <person name="Barry K."/>
            <person name="LaButti K."/>
            <person name="Morin E."/>
            <person name="Salamov A."/>
            <person name="Lipzen A."/>
            <person name="Mereny Z."/>
            <person name="Hegedus B."/>
            <person name="Baldrian P."/>
            <person name="Stursova M."/>
            <person name="Weitz H."/>
            <person name="Taylor A."/>
            <person name="Grigoriev I.V."/>
            <person name="Nagy L.G."/>
            <person name="Martin F."/>
            <person name="Kauserud H."/>
        </authorList>
    </citation>
    <scope>NUCLEOTIDE SEQUENCE</scope>
    <source>
        <strain evidence="2">CBHHK002</strain>
    </source>
</reference>
<protein>
    <submittedName>
        <fullName evidence="2">Uncharacterized protein</fullName>
    </submittedName>
</protein>
<accession>A0AAD7AIK6</accession>